<name>A0A7J7JFG0_BUGNE</name>
<protein>
    <submittedName>
        <fullName evidence="2">Uncharacterized protein</fullName>
    </submittedName>
</protein>
<feature type="region of interest" description="Disordered" evidence="1">
    <location>
        <begin position="1"/>
        <end position="30"/>
    </location>
</feature>
<keyword evidence="3" id="KW-1185">Reference proteome</keyword>
<proteinExistence type="predicted"/>
<accession>A0A7J7JFG0</accession>
<feature type="region of interest" description="Disordered" evidence="1">
    <location>
        <begin position="88"/>
        <end position="127"/>
    </location>
</feature>
<feature type="compositionally biased region" description="Basic and acidic residues" evidence="1">
    <location>
        <begin position="118"/>
        <end position="127"/>
    </location>
</feature>
<feature type="compositionally biased region" description="Polar residues" evidence="1">
    <location>
        <begin position="1"/>
        <end position="26"/>
    </location>
</feature>
<dbReference type="AlphaFoldDB" id="A0A7J7JFG0"/>
<evidence type="ECO:0000313" key="2">
    <source>
        <dbReference type="EMBL" id="KAF6025039.1"/>
    </source>
</evidence>
<sequence>MADYTSSTVQDSPALTTGHSSVSTHLGEQPHMATDYRANYPQYYQSSCLYDQQPYWQHTPVESSTYYGNSIHSPVVDGGYAPQSCMPSAHPYPHCEPSQQKKPKDVVSPQSTSEELPMSEKERECVV</sequence>
<dbReference type="Proteomes" id="UP000593567">
    <property type="component" value="Unassembled WGS sequence"/>
</dbReference>
<evidence type="ECO:0000313" key="3">
    <source>
        <dbReference type="Proteomes" id="UP000593567"/>
    </source>
</evidence>
<reference evidence="2" key="1">
    <citation type="submission" date="2020-06" db="EMBL/GenBank/DDBJ databases">
        <title>Draft genome of Bugula neritina, a colonial animal packing powerful symbionts and potential medicines.</title>
        <authorList>
            <person name="Rayko M."/>
        </authorList>
    </citation>
    <scope>NUCLEOTIDE SEQUENCE [LARGE SCALE GENOMIC DNA]</scope>
    <source>
        <strain evidence="2">Kwan_BN1</strain>
    </source>
</reference>
<gene>
    <name evidence="2" type="ORF">EB796_016656</name>
</gene>
<organism evidence="2 3">
    <name type="scientific">Bugula neritina</name>
    <name type="common">Brown bryozoan</name>
    <name type="synonym">Sertularia neritina</name>
    <dbReference type="NCBI Taxonomy" id="10212"/>
    <lineage>
        <taxon>Eukaryota</taxon>
        <taxon>Metazoa</taxon>
        <taxon>Spiralia</taxon>
        <taxon>Lophotrochozoa</taxon>
        <taxon>Bryozoa</taxon>
        <taxon>Gymnolaemata</taxon>
        <taxon>Cheilostomatida</taxon>
        <taxon>Flustrina</taxon>
        <taxon>Buguloidea</taxon>
        <taxon>Bugulidae</taxon>
        <taxon>Bugula</taxon>
    </lineage>
</organism>
<comment type="caution">
    <text evidence="2">The sequence shown here is derived from an EMBL/GenBank/DDBJ whole genome shotgun (WGS) entry which is preliminary data.</text>
</comment>
<evidence type="ECO:0000256" key="1">
    <source>
        <dbReference type="SAM" id="MobiDB-lite"/>
    </source>
</evidence>
<dbReference type="EMBL" id="VXIV02002502">
    <property type="protein sequence ID" value="KAF6025039.1"/>
    <property type="molecule type" value="Genomic_DNA"/>
</dbReference>